<keyword evidence="7" id="KW-1133">Transmembrane helix</keyword>
<evidence type="ECO:0000313" key="11">
    <source>
        <dbReference type="Proteomes" id="UP000321157"/>
    </source>
</evidence>
<evidence type="ECO:0000256" key="4">
    <source>
        <dbReference type="ARBA" id="ARBA00023224"/>
    </source>
</evidence>
<comment type="subcellular location">
    <subcellularLocation>
        <location evidence="1">Cell membrane</location>
    </subcellularLocation>
</comment>
<keyword evidence="2" id="KW-1003">Cell membrane</keyword>
<dbReference type="PANTHER" id="PTHR32089">
    <property type="entry name" value="METHYL-ACCEPTING CHEMOTAXIS PROTEIN MCPB"/>
    <property type="match status" value="1"/>
</dbReference>
<dbReference type="Gene3D" id="6.10.340.10">
    <property type="match status" value="1"/>
</dbReference>
<evidence type="ECO:0000259" key="9">
    <source>
        <dbReference type="PROSITE" id="PS50885"/>
    </source>
</evidence>
<proteinExistence type="inferred from homology"/>
<feature type="domain" description="Methyl-accepting transducer" evidence="8">
    <location>
        <begin position="277"/>
        <end position="513"/>
    </location>
</feature>
<evidence type="ECO:0000313" key="10">
    <source>
        <dbReference type="EMBL" id="GEN33425.1"/>
    </source>
</evidence>
<dbReference type="GO" id="GO:0007165">
    <property type="term" value="P:signal transduction"/>
    <property type="evidence" value="ECO:0007669"/>
    <property type="project" value="UniProtKB-KW"/>
</dbReference>
<evidence type="ECO:0000256" key="1">
    <source>
        <dbReference type="ARBA" id="ARBA00004236"/>
    </source>
</evidence>
<keyword evidence="3 7" id="KW-0472">Membrane</keyword>
<dbReference type="CDD" id="cd11386">
    <property type="entry name" value="MCP_signal"/>
    <property type="match status" value="1"/>
</dbReference>
<dbReference type="AlphaFoldDB" id="A0A511V3D2"/>
<keyword evidence="4 6" id="KW-0807">Transducer</keyword>
<dbReference type="InterPro" id="IPR003660">
    <property type="entry name" value="HAMP_dom"/>
</dbReference>
<keyword evidence="7" id="KW-0812">Transmembrane</keyword>
<dbReference type="Pfam" id="PF00015">
    <property type="entry name" value="MCPsignal"/>
    <property type="match status" value="1"/>
</dbReference>
<feature type="domain" description="HAMP" evidence="9">
    <location>
        <begin position="205"/>
        <end position="258"/>
    </location>
</feature>
<name>A0A511V3D2_9BACL</name>
<dbReference type="Pfam" id="PF12729">
    <property type="entry name" value="4HB_MCP_1"/>
    <property type="match status" value="1"/>
</dbReference>
<dbReference type="InterPro" id="IPR004089">
    <property type="entry name" value="MCPsignal_dom"/>
</dbReference>
<dbReference type="InterPro" id="IPR024478">
    <property type="entry name" value="HlyB_4HB_MCP"/>
</dbReference>
<dbReference type="Proteomes" id="UP000321157">
    <property type="component" value="Unassembled WGS sequence"/>
</dbReference>
<organism evidence="10 11">
    <name type="scientific">Aneurinibacillus danicus</name>
    <dbReference type="NCBI Taxonomy" id="267746"/>
    <lineage>
        <taxon>Bacteria</taxon>
        <taxon>Bacillati</taxon>
        <taxon>Bacillota</taxon>
        <taxon>Bacilli</taxon>
        <taxon>Bacillales</taxon>
        <taxon>Paenibacillaceae</taxon>
        <taxon>Aneurinibacillus group</taxon>
        <taxon>Aneurinibacillus</taxon>
    </lineage>
</organism>
<dbReference type="PROSITE" id="PS50111">
    <property type="entry name" value="CHEMOTAXIS_TRANSDUC_2"/>
    <property type="match status" value="1"/>
</dbReference>
<evidence type="ECO:0000259" key="8">
    <source>
        <dbReference type="PROSITE" id="PS50111"/>
    </source>
</evidence>
<protein>
    <recommendedName>
        <fullName evidence="12">Methyl-accepting chemotaxis protein</fullName>
    </recommendedName>
</protein>
<evidence type="ECO:0000256" key="3">
    <source>
        <dbReference type="ARBA" id="ARBA00023136"/>
    </source>
</evidence>
<dbReference type="Pfam" id="PF00672">
    <property type="entry name" value="HAMP"/>
    <property type="match status" value="1"/>
</dbReference>
<dbReference type="SUPFAM" id="SSF58104">
    <property type="entry name" value="Methyl-accepting chemotaxis protein (MCP) signaling domain"/>
    <property type="match status" value="1"/>
</dbReference>
<comment type="caution">
    <text evidence="10">The sequence shown here is derived from an EMBL/GenBank/DDBJ whole genome shotgun (WGS) entry which is preliminary data.</text>
</comment>
<dbReference type="PROSITE" id="PS50885">
    <property type="entry name" value="HAMP"/>
    <property type="match status" value="1"/>
</dbReference>
<evidence type="ECO:0008006" key="12">
    <source>
        <dbReference type="Google" id="ProtNLM"/>
    </source>
</evidence>
<dbReference type="RefSeq" id="WP_146808716.1">
    <property type="nucleotide sequence ID" value="NZ_BJXX01000045.1"/>
</dbReference>
<evidence type="ECO:0000256" key="6">
    <source>
        <dbReference type="PROSITE-ProRule" id="PRU00284"/>
    </source>
</evidence>
<dbReference type="EMBL" id="BJXX01000045">
    <property type="protein sequence ID" value="GEN33425.1"/>
    <property type="molecule type" value="Genomic_DNA"/>
</dbReference>
<dbReference type="CDD" id="cd06225">
    <property type="entry name" value="HAMP"/>
    <property type="match status" value="1"/>
</dbReference>
<accession>A0A511V3D2</accession>
<dbReference type="GO" id="GO:0005886">
    <property type="term" value="C:plasma membrane"/>
    <property type="evidence" value="ECO:0007669"/>
    <property type="project" value="UniProtKB-SubCell"/>
</dbReference>
<sequence>MQMTIRKKLFSGFFAVLLIFSVAAGIASYQLRAVDQVYKQLIDDRVKKIIIVEKLITLANKQSASLRSYLLTGEKGSLQNYQAAKNEYTKTSQEMSTAIHTPENKARLSELNRLQAAYGNAAEQMIFYKDQNNTKEYLRLIVEKERPLSMQFIAKAEEFGQIQKQMLQKGSEETSARVASIEMIVLVISLAALAAGCLIALYISRLISAPVRAIAASAGEIATGVLSGADVQVKNRDELGEMGNAFNQMKQNIRALIQKASFTSEQVAVSSKELYASAEQTSEAATQVASAIQEVSGGADQQLKSVNEGKRVVEENARAIHRIAEATTTVSESAADTLKEARQGQAVITKTIQQMQSIRNSVKESANVIHTLGESSQEIGNIIQTIQQIADQTNLLALNAAIEAARAGEHGKGFAVVADEVRKLAEQSRQSTEHIAELISQVQHRTAQAVQAMDYGTNEAEAGTAIAGEAGKAFARIVTLVQHVAEEIQEVSAGAEEISASSAQLISSLEQLLLISQTIADGTQGVAASTQEQLASIEEVTAAADSLSRLAQELQAEITKFRV</sequence>
<comment type="similarity">
    <text evidence="5">Belongs to the methyl-accepting chemotaxis (MCP) protein family.</text>
</comment>
<feature type="transmembrane region" description="Helical" evidence="7">
    <location>
        <begin position="183"/>
        <end position="203"/>
    </location>
</feature>
<evidence type="ECO:0000256" key="5">
    <source>
        <dbReference type="ARBA" id="ARBA00029447"/>
    </source>
</evidence>
<dbReference type="PANTHER" id="PTHR32089:SF112">
    <property type="entry name" value="LYSOZYME-LIKE PROTEIN-RELATED"/>
    <property type="match status" value="1"/>
</dbReference>
<evidence type="ECO:0000256" key="2">
    <source>
        <dbReference type="ARBA" id="ARBA00022475"/>
    </source>
</evidence>
<gene>
    <name evidence="10" type="ORF">ADA01nite_08850</name>
</gene>
<dbReference type="SMART" id="SM00283">
    <property type="entry name" value="MA"/>
    <property type="match status" value="1"/>
</dbReference>
<keyword evidence="11" id="KW-1185">Reference proteome</keyword>
<evidence type="ECO:0000256" key="7">
    <source>
        <dbReference type="SAM" id="Phobius"/>
    </source>
</evidence>
<dbReference type="SMART" id="SM00304">
    <property type="entry name" value="HAMP"/>
    <property type="match status" value="2"/>
</dbReference>
<dbReference type="Gene3D" id="1.10.287.950">
    <property type="entry name" value="Methyl-accepting chemotaxis protein"/>
    <property type="match status" value="1"/>
</dbReference>
<reference evidence="10 11" key="1">
    <citation type="submission" date="2019-07" db="EMBL/GenBank/DDBJ databases">
        <title>Whole genome shotgun sequence of Aneurinibacillus danicus NBRC 102444.</title>
        <authorList>
            <person name="Hosoyama A."/>
            <person name="Uohara A."/>
            <person name="Ohji S."/>
            <person name="Ichikawa N."/>
        </authorList>
    </citation>
    <scope>NUCLEOTIDE SEQUENCE [LARGE SCALE GENOMIC DNA]</scope>
    <source>
        <strain evidence="10 11">NBRC 102444</strain>
    </source>
</reference>
<dbReference type="OrthoDB" id="107771at2"/>